<evidence type="ECO:0000313" key="2">
    <source>
        <dbReference type="Proteomes" id="UP000177310"/>
    </source>
</evidence>
<dbReference type="AlphaFoldDB" id="A0A1G1YHB5"/>
<protein>
    <submittedName>
        <fullName evidence="1">Uncharacterized protein</fullName>
    </submittedName>
</protein>
<gene>
    <name evidence="1" type="ORF">A3J59_05000</name>
</gene>
<reference evidence="1 2" key="1">
    <citation type="journal article" date="2016" name="Nat. Commun.">
        <title>Thousands of microbial genomes shed light on interconnected biogeochemical processes in an aquifer system.</title>
        <authorList>
            <person name="Anantharaman K."/>
            <person name="Brown C.T."/>
            <person name="Hug L.A."/>
            <person name="Sharon I."/>
            <person name="Castelle C.J."/>
            <person name="Probst A.J."/>
            <person name="Thomas B.C."/>
            <person name="Singh A."/>
            <person name="Wilkins M.J."/>
            <person name="Karaoz U."/>
            <person name="Brodie E.L."/>
            <person name="Williams K.H."/>
            <person name="Hubbard S.S."/>
            <person name="Banfield J.F."/>
        </authorList>
    </citation>
    <scope>NUCLEOTIDE SEQUENCE [LARGE SCALE GENOMIC DNA]</scope>
</reference>
<dbReference type="Proteomes" id="UP000177310">
    <property type="component" value="Unassembled WGS sequence"/>
</dbReference>
<sequence>MARFPKMNHVAAFKKQHLKVRRAKLQSLMILISVQRKDGKINMEAVKMYIVVKGWSFIFYRVITAQQFKQFIPNHKASLDPPAANRHYAEKLGQFFVIRENDGLFSKNFLVDKPLGVRYIEHIDL</sequence>
<accession>A0A1G1YHB5</accession>
<dbReference type="EMBL" id="MHIL01000017">
    <property type="protein sequence ID" value="OGY51644.1"/>
    <property type="molecule type" value="Genomic_DNA"/>
</dbReference>
<dbReference type="STRING" id="1797542.A3J59_05000"/>
<proteinExistence type="predicted"/>
<name>A0A1G1YHB5_9BACT</name>
<evidence type="ECO:0000313" key="1">
    <source>
        <dbReference type="EMBL" id="OGY51644.1"/>
    </source>
</evidence>
<comment type="caution">
    <text evidence="1">The sequence shown here is derived from an EMBL/GenBank/DDBJ whole genome shotgun (WGS) entry which is preliminary data.</text>
</comment>
<organism evidence="1 2">
    <name type="scientific">Candidatus Buchananbacteria bacterium RIFCSPHIGHO2_02_FULL_56_16</name>
    <dbReference type="NCBI Taxonomy" id="1797542"/>
    <lineage>
        <taxon>Bacteria</taxon>
        <taxon>Candidatus Buchananiibacteriota</taxon>
    </lineage>
</organism>